<evidence type="ECO:0000256" key="4">
    <source>
        <dbReference type="ARBA" id="ARBA00022692"/>
    </source>
</evidence>
<feature type="transmembrane region" description="Helical" evidence="7">
    <location>
        <begin position="312"/>
        <end position="333"/>
    </location>
</feature>
<feature type="transmembrane region" description="Helical" evidence="7">
    <location>
        <begin position="345"/>
        <end position="367"/>
    </location>
</feature>
<reference evidence="9 10" key="1">
    <citation type="submission" date="2024-09" db="EMBL/GenBank/DDBJ databases">
        <title>Paenibacillus zeirhizospherea sp. nov., isolated from surface of the maize (Zea mays) roots in a horticulture field, Hungary.</title>
        <authorList>
            <person name="Marton D."/>
            <person name="Farkas M."/>
            <person name="Bedics A."/>
            <person name="Toth E."/>
            <person name="Tancsics A."/>
            <person name="Boka K."/>
            <person name="Marati G."/>
            <person name="Kriszt B."/>
            <person name="Cserhati M."/>
        </authorList>
    </citation>
    <scope>NUCLEOTIDE SEQUENCE [LARGE SCALE GENOMIC DNA]</scope>
    <source>
        <strain evidence="9 10">JCM 18446</strain>
    </source>
</reference>
<evidence type="ECO:0000256" key="3">
    <source>
        <dbReference type="ARBA" id="ARBA00022475"/>
    </source>
</evidence>
<accession>A0ABV5C0Z9</accession>
<dbReference type="PROSITE" id="PS50850">
    <property type="entry name" value="MFS"/>
    <property type="match status" value="2"/>
</dbReference>
<evidence type="ECO:0000313" key="9">
    <source>
        <dbReference type="EMBL" id="MFB5761198.1"/>
    </source>
</evidence>
<feature type="transmembrane region" description="Helical" evidence="7">
    <location>
        <begin position="224"/>
        <end position="242"/>
    </location>
</feature>
<keyword evidence="5 7" id="KW-1133">Transmembrane helix</keyword>
<feature type="transmembrane region" description="Helical" evidence="7">
    <location>
        <begin position="373"/>
        <end position="393"/>
    </location>
</feature>
<evidence type="ECO:0000256" key="2">
    <source>
        <dbReference type="ARBA" id="ARBA00022448"/>
    </source>
</evidence>
<evidence type="ECO:0000256" key="1">
    <source>
        <dbReference type="ARBA" id="ARBA00004651"/>
    </source>
</evidence>
<name>A0ABV5C0Z9_9BACL</name>
<sequence length="415" mass="45059">MQKNWKKNAGIFIASQAISLFGSSLVQFAITWYVTLKTQSGIYATLTIICGFLPTFLLSPFAGVWADRYDRKKLIMLSDGGIATCTLVLAILFLTGHDSIWLLFVASVIRALGAAIQTPSVNALLPDIIPNEHLTRIGGINSSIQSLITLLSPMASGALMGFASIESIFFIDVITAAIAIISMLVFFKLPKQEKKVDMAKAPDYMGDLKEGLSYIFRNRYLRNVFVFFAAFDFLAAPMELLTPLQITRTFGSDVWRLTAIEMTYSVGVLAGGIVIAVWGGLKNKVHTMALAGLIMGITTIGIGLPINFGLYLLFMVLCGVSANIFYTPAVVLLQEKVEPEYRGRVFGIITMMTSSLTPLGMLLYGPLADVVSIEWLLLATGALVLIMTCALRLNKALLKAGESGTTFQKEGSECA</sequence>
<dbReference type="Pfam" id="PF07690">
    <property type="entry name" value="MFS_1"/>
    <property type="match status" value="1"/>
</dbReference>
<feature type="transmembrane region" description="Helical" evidence="7">
    <location>
        <begin position="288"/>
        <end position="306"/>
    </location>
</feature>
<gene>
    <name evidence="9" type="ORF">ACE5LO_12425</name>
</gene>
<keyword evidence="6 7" id="KW-0472">Membrane</keyword>
<dbReference type="CDD" id="cd06173">
    <property type="entry name" value="MFS_MefA_like"/>
    <property type="match status" value="1"/>
</dbReference>
<protein>
    <submittedName>
        <fullName evidence="9">MFS transporter</fullName>
    </submittedName>
</protein>
<dbReference type="EMBL" id="JBHIRY010000010">
    <property type="protein sequence ID" value="MFB5761198.1"/>
    <property type="molecule type" value="Genomic_DNA"/>
</dbReference>
<evidence type="ECO:0000256" key="6">
    <source>
        <dbReference type="ARBA" id="ARBA00023136"/>
    </source>
</evidence>
<dbReference type="Proteomes" id="UP001580430">
    <property type="component" value="Unassembled WGS sequence"/>
</dbReference>
<dbReference type="InterPro" id="IPR011701">
    <property type="entry name" value="MFS"/>
</dbReference>
<comment type="caution">
    <text evidence="9">The sequence shown here is derived from an EMBL/GenBank/DDBJ whole genome shotgun (WGS) entry which is preliminary data.</text>
</comment>
<evidence type="ECO:0000259" key="8">
    <source>
        <dbReference type="PROSITE" id="PS50850"/>
    </source>
</evidence>
<proteinExistence type="predicted"/>
<keyword evidence="3" id="KW-1003">Cell membrane</keyword>
<feature type="transmembrane region" description="Helical" evidence="7">
    <location>
        <begin position="12"/>
        <end position="35"/>
    </location>
</feature>
<feature type="transmembrane region" description="Helical" evidence="7">
    <location>
        <begin position="262"/>
        <end position="281"/>
    </location>
</feature>
<organism evidence="9 10">
    <name type="scientific">Paenibacillus medicaginis</name>
    <dbReference type="NCBI Taxonomy" id="1470560"/>
    <lineage>
        <taxon>Bacteria</taxon>
        <taxon>Bacillati</taxon>
        <taxon>Bacillota</taxon>
        <taxon>Bacilli</taxon>
        <taxon>Bacillales</taxon>
        <taxon>Paenibacillaceae</taxon>
        <taxon>Paenibacillus</taxon>
    </lineage>
</organism>
<dbReference type="SUPFAM" id="SSF103473">
    <property type="entry name" value="MFS general substrate transporter"/>
    <property type="match status" value="1"/>
</dbReference>
<keyword evidence="10" id="KW-1185">Reference proteome</keyword>
<evidence type="ECO:0000313" key="10">
    <source>
        <dbReference type="Proteomes" id="UP001580430"/>
    </source>
</evidence>
<dbReference type="InterPro" id="IPR036259">
    <property type="entry name" value="MFS_trans_sf"/>
</dbReference>
<feature type="transmembrane region" description="Helical" evidence="7">
    <location>
        <begin position="41"/>
        <end position="62"/>
    </location>
</feature>
<comment type="subcellular location">
    <subcellularLocation>
        <location evidence="1">Cell membrane</location>
        <topology evidence="1">Multi-pass membrane protein</topology>
    </subcellularLocation>
</comment>
<dbReference type="InterPro" id="IPR020846">
    <property type="entry name" value="MFS_dom"/>
</dbReference>
<dbReference type="PANTHER" id="PTHR43266:SF10">
    <property type="entry name" value="BACILYSIN EXPORTER BACE-RELATED"/>
    <property type="match status" value="1"/>
</dbReference>
<evidence type="ECO:0000256" key="7">
    <source>
        <dbReference type="SAM" id="Phobius"/>
    </source>
</evidence>
<evidence type="ECO:0000256" key="5">
    <source>
        <dbReference type="ARBA" id="ARBA00022989"/>
    </source>
</evidence>
<dbReference type="PANTHER" id="PTHR43266">
    <property type="entry name" value="MACROLIDE-EFFLUX PROTEIN"/>
    <property type="match status" value="1"/>
</dbReference>
<feature type="domain" description="Major facilitator superfamily (MFS) profile" evidence="8">
    <location>
        <begin position="215"/>
        <end position="415"/>
    </location>
</feature>
<keyword evidence="2" id="KW-0813">Transport</keyword>
<keyword evidence="4 7" id="KW-0812">Transmembrane</keyword>
<dbReference type="RefSeq" id="WP_375520343.1">
    <property type="nucleotide sequence ID" value="NZ_JBHIRY010000010.1"/>
</dbReference>
<feature type="transmembrane region" description="Helical" evidence="7">
    <location>
        <begin position="169"/>
        <end position="189"/>
    </location>
</feature>
<dbReference type="Gene3D" id="1.20.1250.20">
    <property type="entry name" value="MFS general substrate transporter like domains"/>
    <property type="match status" value="1"/>
</dbReference>
<feature type="domain" description="Major facilitator superfamily (MFS) profile" evidence="8">
    <location>
        <begin position="1"/>
        <end position="194"/>
    </location>
</feature>